<evidence type="ECO:0000313" key="2">
    <source>
        <dbReference type="EMBL" id="EEU42131.1"/>
    </source>
</evidence>
<dbReference type="GeneID" id="9671808"/>
<proteinExistence type="predicted"/>
<gene>
    <name evidence="2" type="ORF">NECHADRAFT_86066</name>
</gene>
<protein>
    <submittedName>
        <fullName evidence="2">Uncharacterized protein</fullName>
    </submittedName>
</protein>
<evidence type="ECO:0000313" key="3">
    <source>
        <dbReference type="Proteomes" id="UP000005206"/>
    </source>
</evidence>
<feature type="region of interest" description="Disordered" evidence="1">
    <location>
        <begin position="216"/>
        <end position="262"/>
    </location>
</feature>
<evidence type="ECO:0000256" key="1">
    <source>
        <dbReference type="SAM" id="MobiDB-lite"/>
    </source>
</evidence>
<dbReference type="InParanoid" id="C7Z289"/>
<dbReference type="RefSeq" id="XP_003047844.1">
    <property type="nucleotide sequence ID" value="XM_003047798.1"/>
</dbReference>
<dbReference type="VEuPathDB" id="FungiDB:NECHADRAFT_86066"/>
<dbReference type="HOGENOM" id="CLU_687141_0_0_1"/>
<accession>C7Z289</accession>
<sequence length="401" mass="46248">MSQTWGFKPKWMVNASLEHRKVINNTCWRNIREMCSILDRAYDYVQPEQKEEFNAWQRLYRPPGERSHRPPHWRSHRNANTAQAPPDTVSEQLTEQEANLQDAFEVMMDDTVLDGLRELENAIQDNMLPRTFSLQDINVNQDTMDTSNNESTTLEDVFQLEADDEHEEEADTDLDSSFSWGDADFSLDNESQLEDSIAVQATSQPDDDYVSSDIASQMDDVTSTKTDETSDPSSQSGDEYPDLNVSPHGEKDKPAPNIVPQQDLTIPEALRDRMPGLLKAKLERNAVWEHVLATINQPSLKPAVREAEPVPQDLKETYDNAIIQIEELKSLWYCVQETQRYVRKLERNYKHAWKDLDHKACVYRHRSKVAPDYQIQHMRSKGQASRLNECIGIDEPWPEGE</sequence>
<dbReference type="Proteomes" id="UP000005206">
    <property type="component" value="Chromosome 10"/>
</dbReference>
<name>C7Z289_FUSV7</name>
<reference evidence="2 3" key="1">
    <citation type="journal article" date="2009" name="PLoS Genet.">
        <title>The genome of Nectria haematococca: contribution of supernumerary chromosomes to gene expansion.</title>
        <authorList>
            <person name="Coleman J.J."/>
            <person name="Rounsley S.D."/>
            <person name="Rodriguez-Carres M."/>
            <person name="Kuo A."/>
            <person name="Wasmann C.C."/>
            <person name="Grimwood J."/>
            <person name="Schmutz J."/>
            <person name="Taga M."/>
            <person name="White G.J."/>
            <person name="Zhou S."/>
            <person name="Schwartz D.C."/>
            <person name="Freitag M."/>
            <person name="Ma L.J."/>
            <person name="Danchin E.G."/>
            <person name="Henrissat B."/>
            <person name="Coutinho P.M."/>
            <person name="Nelson D.R."/>
            <person name="Straney D."/>
            <person name="Napoli C.A."/>
            <person name="Barker B.M."/>
            <person name="Gribskov M."/>
            <person name="Rep M."/>
            <person name="Kroken S."/>
            <person name="Molnar I."/>
            <person name="Rensing C."/>
            <person name="Kennell J.C."/>
            <person name="Zamora J."/>
            <person name="Farman M.L."/>
            <person name="Selker E.U."/>
            <person name="Salamov A."/>
            <person name="Shapiro H."/>
            <person name="Pangilinan J."/>
            <person name="Lindquist E."/>
            <person name="Lamers C."/>
            <person name="Grigoriev I.V."/>
            <person name="Geiser D.M."/>
            <person name="Covert S.F."/>
            <person name="Temporini E."/>
            <person name="Vanetten H.D."/>
        </authorList>
    </citation>
    <scope>NUCLEOTIDE SEQUENCE [LARGE SCALE GENOMIC DNA]</scope>
    <source>
        <strain evidence="3">ATCC MYA-4622 / CBS 123669 / FGSC 9596 / NRRL 45880 / 77-13-4</strain>
    </source>
</reference>
<feature type="region of interest" description="Disordered" evidence="1">
    <location>
        <begin position="61"/>
        <end position="90"/>
    </location>
</feature>
<dbReference type="AlphaFoldDB" id="C7Z289"/>
<dbReference type="KEGG" id="nhe:NECHADRAFT_86066"/>
<keyword evidence="3" id="KW-1185">Reference proteome</keyword>
<feature type="compositionally biased region" description="Polar residues" evidence="1">
    <location>
        <begin position="78"/>
        <end position="90"/>
    </location>
</feature>
<dbReference type="EMBL" id="GG698906">
    <property type="protein sequence ID" value="EEU42131.1"/>
    <property type="molecule type" value="Genomic_DNA"/>
</dbReference>
<feature type="compositionally biased region" description="Acidic residues" evidence="1">
    <location>
        <begin position="163"/>
        <end position="174"/>
    </location>
</feature>
<organism evidence="2 3">
    <name type="scientific">Fusarium vanettenii (strain ATCC MYA-4622 / CBS 123669 / FGSC 9596 / NRRL 45880 / 77-13-4)</name>
    <name type="common">Fusarium solani subsp. pisi</name>
    <dbReference type="NCBI Taxonomy" id="660122"/>
    <lineage>
        <taxon>Eukaryota</taxon>
        <taxon>Fungi</taxon>
        <taxon>Dikarya</taxon>
        <taxon>Ascomycota</taxon>
        <taxon>Pezizomycotina</taxon>
        <taxon>Sordariomycetes</taxon>
        <taxon>Hypocreomycetidae</taxon>
        <taxon>Hypocreales</taxon>
        <taxon>Nectriaceae</taxon>
        <taxon>Fusarium</taxon>
        <taxon>Fusarium solani species complex</taxon>
        <taxon>Fusarium vanettenii</taxon>
    </lineage>
</organism>
<dbReference type="OrthoDB" id="5065556at2759"/>
<feature type="region of interest" description="Disordered" evidence="1">
    <location>
        <begin position="163"/>
        <end position="183"/>
    </location>
</feature>